<feature type="repeat" description="TPR" evidence="3">
    <location>
        <begin position="589"/>
        <end position="622"/>
    </location>
</feature>
<organism evidence="5 6">
    <name type="scientific">Rotaria socialis</name>
    <dbReference type="NCBI Taxonomy" id="392032"/>
    <lineage>
        <taxon>Eukaryota</taxon>
        <taxon>Metazoa</taxon>
        <taxon>Spiralia</taxon>
        <taxon>Gnathifera</taxon>
        <taxon>Rotifera</taxon>
        <taxon>Eurotatoria</taxon>
        <taxon>Bdelloidea</taxon>
        <taxon>Philodinida</taxon>
        <taxon>Philodinidae</taxon>
        <taxon>Rotaria</taxon>
    </lineage>
</organism>
<proteinExistence type="predicted"/>
<gene>
    <name evidence="5" type="ORF">HFQ381_LOCUS4889</name>
    <name evidence="4" type="ORF">LUA448_LOCUS25324</name>
</gene>
<dbReference type="Pfam" id="PF13424">
    <property type="entry name" value="TPR_12"/>
    <property type="match status" value="2"/>
</dbReference>
<evidence type="ECO:0000313" key="5">
    <source>
        <dbReference type="EMBL" id="CAF4159768.1"/>
    </source>
</evidence>
<dbReference type="Gene3D" id="3.90.176.10">
    <property type="entry name" value="Toxin ADP-ribosyltransferase, Chain A, domain 1"/>
    <property type="match status" value="1"/>
</dbReference>
<evidence type="ECO:0000313" key="4">
    <source>
        <dbReference type="EMBL" id="CAF3501512.1"/>
    </source>
</evidence>
<dbReference type="PROSITE" id="PS50005">
    <property type="entry name" value="TPR"/>
    <property type="match status" value="3"/>
</dbReference>
<dbReference type="AlphaFoldDB" id="A0A819YHE8"/>
<dbReference type="SUPFAM" id="SSF56399">
    <property type="entry name" value="ADP-ribosylation"/>
    <property type="match status" value="1"/>
</dbReference>
<dbReference type="Proteomes" id="UP000663833">
    <property type="component" value="Unassembled WGS sequence"/>
</dbReference>
<dbReference type="PANTHER" id="PTHR45641:SF19">
    <property type="entry name" value="NEPHROCYSTIN-3"/>
    <property type="match status" value="1"/>
</dbReference>
<accession>A0A819YHE8</accession>
<feature type="repeat" description="TPR" evidence="3">
    <location>
        <begin position="505"/>
        <end position="538"/>
    </location>
</feature>
<protein>
    <submittedName>
        <fullName evidence="5">Uncharacterized protein</fullName>
    </submittedName>
</protein>
<dbReference type="InterPro" id="IPR019734">
    <property type="entry name" value="TPR_rpt"/>
</dbReference>
<dbReference type="Gene3D" id="1.25.40.10">
    <property type="entry name" value="Tetratricopeptide repeat domain"/>
    <property type="match status" value="2"/>
</dbReference>
<keyword evidence="2 3" id="KW-0802">TPR repeat</keyword>
<comment type="caution">
    <text evidence="5">The sequence shown here is derived from an EMBL/GenBank/DDBJ whole genome shotgun (WGS) entry which is preliminary data.</text>
</comment>
<dbReference type="EMBL" id="CAJNYD010003364">
    <property type="protein sequence ID" value="CAF3501512.1"/>
    <property type="molecule type" value="Genomic_DNA"/>
</dbReference>
<evidence type="ECO:0000313" key="6">
    <source>
        <dbReference type="Proteomes" id="UP000663851"/>
    </source>
</evidence>
<evidence type="ECO:0000256" key="1">
    <source>
        <dbReference type="ARBA" id="ARBA00022737"/>
    </source>
</evidence>
<feature type="repeat" description="TPR" evidence="3">
    <location>
        <begin position="547"/>
        <end position="580"/>
    </location>
</feature>
<name>A0A819YHE8_9BILA</name>
<dbReference type="SMART" id="SM00028">
    <property type="entry name" value="TPR"/>
    <property type="match status" value="5"/>
</dbReference>
<sequence length="644" mass="74432">MDRRQGNLTTNSLDTTAVATVSISNTSKRHPRQYHAHVAQNILLVWLDSNIDLVNDRESIAMISRFKKIVNNINAFKDADECIRFLRDTKEHQMFMIASGSLGEITVPVVHDLPQLNTIYIFCGNQARHEQWAKRWPKIKGVVTDILPICKALKRAVFDYNQNLISISFINHLTTRQNLKQLDSLFVITKVIKEIVLTSNFQEQHFNDFITYCRDLFARSPDELQAVDKLEHEYRRHPPIWWYTHQNFLYSMLNRSLQMMEIDVIINMGFFIRDLHDNIAALHQEQYVERAHSKSFIVYHGQHFSRANMNKLIKTQNGFISFNNFLSANPDRTLSLSFIRQAKDYDLIGVFFVIKLDPSIASTCFANLGEASYSEEDEVLFSMHSIFRIDEIQEMENDQVWQVDLTLTNDDNALTEDILSETYSNLEGWDRLGMLLIKLEDFNKAQDLYNILLDKTTTDRKKAEIYEHLGLIKENQGVHADAISYYTQSNKILQKILPTTDMQMASAYSNIGFAYGKMGDYSNALSYHKKALEIDENMLPSNHPDLASSYNNIGFVYDNMGDYSNALSYHQKALNIYEKTLSSTHPDLAASNNNIGWVYRNMGDYVKALSFYERALAILERSLSVDHPNVRDVRKSIDIVKKKI</sequence>
<dbReference type="SUPFAM" id="SSF48452">
    <property type="entry name" value="TPR-like"/>
    <property type="match status" value="2"/>
</dbReference>
<dbReference type="EMBL" id="CAJOBO010000198">
    <property type="protein sequence ID" value="CAF4159768.1"/>
    <property type="molecule type" value="Genomic_DNA"/>
</dbReference>
<reference evidence="5" key="1">
    <citation type="submission" date="2021-02" db="EMBL/GenBank/DDBJ databases">
        <authorList>
            <person name="Nowell W R."/>
        </authorList>
    </citation>
    <scope>NUCLEOTIDE SEQUENCE</scope>
</reference>
<evidence type="ECO:0000256" key="2">
    <source>
        <dbReference type="ARBA" id="ARBA00022803"/>
    </source>
</evidence>
<dbReference type="Proteomes" id="UP000663851">
    <property type="component" value="Unassembled WGS sequence"/>
</dbReference>
<dbReference type="PROSITE" id="PS50293">
    <property type="entry name" value="TPR_REGION"/>
    <property type="match status" value="2"/>
</dbReference>
<evidence type="ECO:0000256" key="3">
    <source>
        <dbReference type="PROSITE-ProRule" id="PRU00339"/>
    </source>
</evidence>
<dbReference type="InterPro" id="IPR011990">
    <property type="entry name" value="TPR-like_helical_dom_sf"/>
</dbReference>
<keyword evidence="1" id="KW-0677">Repeat</keyword>
<dbReference type="PANTHER" id="PTHR45641">
    <property type="entry name" value="TETRATRICOPEPTIDE REPEAT PROTEIN (AFU_ORTHOLOGUE AFUA_6G03870)"/>
    <property type="match status" value="1"/>
</dbReference>